<gene>
    <name evidence="3" type="ORF">HNQ59_003653</name>
</gene>
<evidence type="ECO:0000313" key="4">
    <source>
        <dbReference type="Proteomes" id="UP000575898"/>
    </source>
</evidence>
<keyword evidence="1" id="KW-0488">Methylation</keyword>
<keyword evidence="4" id="KW-1185">Reference proteome</keyword>
<keyword evidence="2" id="KW-0175">Coiled coil</keyword>
<reference evidence="3 4" key="1">
    <citation type="submission" date="2020-08" db="EMBL/GenBank/DDBJ databases">
        <title>Genomic Encyclopedia of Type Strains, Phase IV (KMG-IV): sequencing the most valuable type-strain genomes for metagenomic binning, comparative biology and taxonomic classification.</title>
        <authorList>
            <person name="Goeker M."/>
        </authorList>
    </citation>
    <scope>NUCLEOTIDE SEQUENCE [LARGE SCALE GENOMIC DNA]</scope>
    <source>
        <strain evidence="3 4">DSM 27165</strain>
    </source>
</reference>
<dbReference type="AlphaFoldDB" id="A0A840MMG1"/>
<organism evidence="3 4">
    <name type="scientific">Chitinivorax tropicus</name>
    <dbReference type="NCBI Taxonomy" id="714531"/>
    <lineage>
        <taxon>Bacteria</taxon>
        <taxon>Pseudomonadati</taxon>
        <taxon>Pseudomonadota</taxon>
        <taxon>Betaproteobacteria</taxon>
        <taxon>Chitinivorax</taxon>
    </lineage>
</organism>
<feature type="coiled-coil region" evidence="2">
    <location>
        <begin position="35"/>
        <end position="62"/>
    </location>
</feature>
<protein>
    <submittedName>
        <fullName evidence="3">General secretion pathway protein G</fullName>
    </submittedName>
</protein>
<dbReference type="InterPro" id="IPR000983">
    <property type="entry name" value="Bac_GSPG_pilin"/>
</dbReference>
<dbReference type="Gene3D" id="3.30.700.10">
    <property type="entry name" value="Glycoprotein, Type 4 Pilin"/>
    <property type="match status" value="1"/>
</dbReference>
<dbReference type="RefSeq" id="WP_184041734.1">
    <property type="nucleotide sequence ID" value="NZ_JACHHY010000031.1"/>
</dbReference>
<sequence length="157" mass="17605">MKKVMGFTLIEMLVTLTLLAILASAALPLTQMNARRSKEQELKSVLREIREAIDAYKKAADEGRVEKKADGSGYPASLQILVDGVDDKKSPQKRKLYFLRRVPRDPFFPDSAAPAASTWGYRSYNSPPDEPRAGDDVYDVYSLSTDKGMNGIPYRTW</sequence>
<dbReference type="PRINTS" id="PR00813">
    <property type="entry name" value="BCTERIALGSPG"/>
</dbReference>
<dbReference type="GO" id="GO:0015627">
    <property type="term" value="C:type II protein secretion system complex"/>
    <property type="evidence" value="ECO:0007669"/>
    <property type="project" value="InterPro"/>
</dbReference>
<dbReference type="InterPro" id="IPR045584">
    <property type="entry name" value="Pilin-like"/>
</dbReference>
<dbReference type="GO" id="GO:0015628">
    <property type="term" value="P:protein secretion by the type II secretion system"/>
    <property type="evidence" value="ECO:0007669"/>
    <property type="project" value="InterPro"/>
</dbReference>
<evidence type="ECO:0000256" key="1">
    <source>
        <dbReference type="ARBA" id="ARBA00022481"/>
    </source>
</evidence>
<evidence type="ECO:0000313" key="3">
    <source>
        <dbReference type="EMBL" id="MBB5020334.1"/>
    </source>
</evidence>
<name>A0A840MMG1_9PROT</name>
<proteinExistence type="predicted"/>
<accession>A0A840MMG1</accession>
<comment type="caution">
    <text evidence="3">The sequence shown here is derived from an EMBL/GenBank/DDBJ whole genome shotgun (WGS) entry which is preliminary data.</text>
</comment>
<dbReference type="Proteomes" id="UP000575898">
    <property type="component" value="Unassembled WGS sequence"/>
</dbReference>
<dbReference type="EMBL" id="JACHHY010000031">
    <property type="protein sequence ID" value="MBB5020334.1"/>
    <property type="molecule type" value="Genomic_DNA"/>
</dbReference>
<dbReference type="InterPro" id="IPR012902">
    <property type="entry name" value="N_methyl_site"/>
</dbReference>
<dbReference type="NCBIfam" id="TIGR02532">
    <property type="entry name" value="IV_pilin_GFxxxE"/>
    <property type="match status" value="1"/>
</dbReference>
<dbReference type="Pfam" id="PF07963">
    <property type="entry name" value="N_methyl"/>
    <property type="match status" value="1"/>
</dbReference>
<dbReference type="SUPFAM" id="SSF54523">
    <property type="entry name" value="Pili subunits"/>
    <property type="match status" value="1"/>
</dbReference>
<evidence type="ECO:0000256" key="2">
    <source>
        <dbReference type="SAM" id="Coils"/>
    </source>
</evidence>